<dbReference type="EMBL" id="LT629748">
    <property type="protein sequence ID" value="SDS79727.1"/>
    <property type="molecule type" value="Genomic_DNA"/>
</dbReference>
<organism evidence="4 5">
    <name type="scientific">Halopseudomonas litoralis</name>
    <dbReference type="NCBI Taxonomy" id="797277"/>
    <lineage>
        <taxon>Bacteria</taxon>
        <taxon>Pseudomonadati</taxon>
        <taxon>Pseudomonadota</taxon>
        <taxon>Gammaproteobacteria</taxon>
        <taxon>Pseudomonadales</taxon>
        <taxon>Pseudomonadaceae</taxon>
        <taxon>Halopseudomonas</taxon>
    </lineage>
</organism>
<accession>A0A1H1V4Q3</accession>
<evidence type="ECO:0000313" key="4">
    <source>
        <dbReference type="EMBL" id="SDS79727.1"/>
    </source>
</evidence>
<dbReference type="SUPFAM" id="SSF53448">
    <property type="entry name" value="Nucleotide-diphospho-sugar transferases"/>
    <property type="match status" value="1"/>
</dbReference>
<dbReference type="Pfam" id="PF00483">
    <property type="entry name" value="NTP_transferase"/>
    <property type="match status" value="1"/>
</dbReference>
<protein>
    <submittedName>
        <fullName evidence="4">MurNAc alpha-1-phosphate uridylyltransferase</fullName>
    </submittedName>
</protein>
<dbReference type="GO" id="GO:0016779">
    <property type="term" value="F:nucleotidyltransferase activity"/>
    <property type="evidence" value="ECO:0007669"/>
    <property type="project" value="UniProtKB-KW"/>
</dbReference>
<feature type="domain" description="Nucleotidyl transferase" evidence="3">
    <location>
        <begin position="3"/>
        <end position="116"/>
    </location>
</feature>
<dbReference type="CDD" id="cd06422">
    <property type="entry name" value="NTP_transferase_like_1"/>
    <property type="match status" value="1"/>
</dbReference>
<keyword evidence="2 4" id="KW-0548">Nucleotidyltransferase</keyword>
<dbReference type="PANTHER" id="PTHR43584">
    <property type="entry name" value="NUCLEOTIDYL TRANSFERASE"/>
    <property type="match status" value="1"/>
</dbReference>
<evidence type="ECO:0000256" key="1">
    <source>
        <dbReference type="ARBA" id="ARBA00022679"/>
    </source>
</evidence>
<evidence type="ECO:0000256" key="2">
    <source>
        <dbReference type="ARBA" id="ARBA00022695"/>
    </source>
</evidence>
<proteinExistence type="predicted"/>
<dbReference type="InterPro" id="IPR005835">
    <property type="entry name" value="NTP_transferase_dom"/>
</dbReference>
<keyword evidence="1 4" id="KW-0808">Transferase</keyword>
<gene>
    <name evidence="4" type="ORF">SAMN05216198_2806</name>
</gene>
<dbReference type="InterPro" id="IPR054790">
    <property type="entry name" value="MurU"/>
</dbReference>
<dbReference type="PANTHER" id="PTHR43584:SF8">
    <property type="entry name" value="N-ACETYLMURAMATE ALPHA-1-PHOSPHATE URIDYLYLTRANSFERASE"/>
    <property type="match status" value="1"/>
</dbReference>
<dbReference type="InterPro" id="IPR050065">
    <property type="entry name" value="GlmU-like"/>
</dbReference>
<dbReference type="STRING" id="797277.SAMN05216198_2806"/>
<evidence type="ECO:0000313" key="5">
    <source>
        <dbReference type="Proteomes" id="UP000243426"/>
    </source>
</evidence>
<dbReference type="AlphaFoldDB" id="A0A1H1V4Q3"/>
<dbReference type="NCBIfam" id="NF045761">
    <property type="entry name" value="NAMPUrTaseMurU"/>
    <property type="match status" value="1"/>
</dbReference>
<dbReference type="Proteomes" id="UP000243426">
    <property type="component" value="Chromosome I"/>
</dbReference>
<name>A0A1H1V4Q3_9GAMM</name>
<reference evidence="5" key="1">
    <citation type="submission" date="2016-10" db="EMBL/GenBank/DDBJ databases">
        <authorList>
            <person name="Varghese N."/>
            <person name="Submissions S."/>
        </authorList>
    </citation>
    <scope>NUCLEOTIDE SEQUENCE [LARGE SCALE GENOMIC DNA]</scope>
    <source>
        <strain evidence="5">2SM5</strain>
    </source>
</reference>
<dbReference type="Gene3D" id="3.90.550.10">
    <property type="entry name" value="Spore Coat Polysaccharide Biosynthesis Protein SpsA, Chain A"/>
    <property type="match status" value="1"/>
</dbReference>
<evidence type="ECO:0000259" key="3">
    <source>
        <dbReference type="Pfam" id="PF00483"/>
    </source>
</evidence>
<keyword evidence="5" id="KW-1185">Reference proteome</keyword>
<dbReference type="InterPro" id="IPR029044">
    <property type="entry name" value="Nucleotide-diphossugar_trans"/>
</dbReference>
<sequence>MMKAMILAAGKGERMRPLTLHTPKPLLPVAGKPLIQWHIEALQRAGLDRLVINHAWLGEQLEAAFGNGAVYGVQINWSPEERPLETAGGILRALPLLGDEPFVLVNGDVWTDFDFSGLRLPEGRLAHLMLVDNPPFKARGDFLLREGVIANPVTEAEQGSALTYSGIAVLSPQLFDGLVDGPQPLAPLLRAAAERGLISGERYAGNWIDVGTPERLRLADQYAREI</sequence>